<feature type="transmembrane region" description="Helical" evidence="1">
    <location>
        <begin position="37"/>
        <end position="54"/>
    </location>
</feature>
<dbReference type="Gene3D" id="1.20.1280.290">
    <property type="match status" value="1"/>
</dbReference>
<gene>
    <name evidence="2" type="ORF">MM415B02532_0009</name>
</gene>
<protein>
    <recommendedName>
        <fullName evidence="3">PQ loop repeat protein</fullName>
    </recommendedName>
</protein>
<dbReference type="AlphaFoldDB" id="A0A6M3L456"/>
<feature type="transmembrane region" description="Helical" evidence="1">
    <location>
        <begin position="6"/>
        <end position="25"/>
    </location>
</feature>
<keyword evidence="1" id="KW-1133">Transmembrane helix</keyword>
<organism evidence="2">
    <name type="scientific">viral metagenome</name>
    <dbReference type="NCBI Taxonomy" id="1070528"/>
    <lineage>
        <taxon>unclassified sequences</taxon>
        <taxon>metagenomes</taxon>
        <taxon>organismal metagenomes</taxon>
    </lineage>
</organism>
<reference evidence="2" key="1">
    <citation type="submission" date="2020-03" db="EMBL/GenBank/DDBJ databases">
        <title>The deep terrestrial virosphere.</title>
        <authorList>
            <person name="Holmfeldt K."/>
            <person name="Nilsson E."/>
            <person name="Simone D."/>
            <person name="Lopez-Fernandez M."/>
            <person name="Wu X."/>
            <person name="de Brujin I."/>
            <person name="Lundin D."/>
            <person name="Andersson A."/>
            <person name="Bertilsson S."/>
            <person name="Dopson M."/>
        </authorList>
    </citation>
    <scope>NUCLEOTIDE SEQUENCE</scope>
    <source>
        <strain evidence="2">MM415B02532</strain>
    </source>
</reference>
<keyword evidence="1" id="KW-0472">Membrane</keyword>
<proteinExistence type="predicted"/>
<evidence type="ECO:0000313" key="2">
    <source>
        <dbReference type="EMBL" id="QJA89537.1"/>
    </source>
</evidence>
<keyword evidence="1" id="KW-0812">Transmembrane</keyword>
<evidence type="ECO:0000256" key="1">
    <source>
        <dbReference type="SAM" id="Phobius"/>
    </source>
</evidence>
<sequence length="90" mass="10079">MFDLVIGWAGVALGLLVAPTQLWKILKTKQVNGISRATYTFLCLALVCYLIHAINIKDAVFITAQAINILANFTILVLLFGRAYDRRRQL</sequence>
<name>A0A6M3L456_9ZZZZ</name>
<dbReference type="EMBL" id="MT142852">
    <property type="protein sequence ID" value="QJA89537.1"/>
    <property type="molecule type" value="Genomic_DNA"/>
</dbReference>
<accession>A0A6M3L456</accession>
<evidence type="ECO:0008006" key="3">
    <source>
        <dbReference type="Google" id="ProtNLM"/>
    </source>
</evidence>
<feature type="transmembrane region" description="Helical" evidence="1">
    <location>
        <begin position="60"/>
        <end position="80"/>
    </location>
</feature>